<dbReference type="InterPro" id="IPR029028">
    <property type="entry name" value="Alpha/beta_knot_MTases"/>
</dbReference>
<dbReference type="InterPro" id="IPR029026">
    <property type="entry name" value="tRNA_m1G_MTases_N"/>
</dbReference>
<proteinExistence type="predicted"/>
<evidence type="ECO:0000313" key="5">
    <source>
        <dbReference type="EMBL" id="GAH52155.1"/>
    </source>
</evidence>
<accession>X1H4Y8</accession>
<dbReference type="GO" id="GO:0030488">
    <property type="term" value="P:tRNA methylation"/>
    <property type="evidence" value="ECO:0007669"/>
    <property type="project" value="TreeGrafter"/>
</dbReference>
<comment type="caution">
    <text evidence="5">The sequence shown here is derived from an EMBL/GenBank/DDBJ whole genome shotgun (WGS) entry which is preliminary data.</text>
</comment>
<keyword evidence="4" id="KW-0949">S-adenosyl-L-methionine</keyword>
<evidence type="ECO:0000256" key="2">
    <source>
        <dbReference type="ARBA" id="ARBA00022603"/>
    </source>
</evidence>
<evidence type="ECO:0008006" key="6">
    <source>
        <dbReference type="Google" id="ProtNLM"/>
    </source>
</evidence>
<dbReference type="AlphaFoldDB" id="X1H4Y8"/>
<name>X1H4Y8_9ZZZZ</name>
<protein>
    <recommendedName>
        <fullName evidence="6">tRNA/rRNA methyltransferase SpoU type domain-containing protein</fullName>
    </recommendedName>
</protein>
<dbReference type="SUPFAM" id="SSF75217">
    <property type="entry name" value="alpha/beta knot"/>
    <property type="match status" value="1"/>
</dbReference>
<keyword evidence="1" id="KW-0963">Cytoplasm</keyword>
<dbReference type="GO" id="GO:0008175">
    <property type="term" value="F:tRNA methyltransferase activity"/>
    <property type="evidence" value="ECO:0007669"/>
    <property type="project" value="InterPro"/>
</dbReference>
<dbReference type="Gene3D" id="3.40.1280.10">
    <property type="match status" value="1"/>
</dbReference>
<evidence type="ECO:0000256" key="1">
    <source>
        <dbReference type="ARBA" id="ARBA00022490"/>
    </source>
</evidence>
<dbReference type="PANTHER" id="PTHR40703:SF1">
    <property type="entry name" value="TRNA (PSEUDOURIDINE(54)-N(1))-METHYLTRANSFERASE"/>
    <property type="match status" value="1"/>
</dbReference>
<evidence type="ECO:0000256" key="3">
    <source>
        <dbReference type="ARBA" id="ARBA00022679"/>
    </source>
</evidence>
<reference evidence="5" key="1">
    <citation type="journal article" date="2014" name="Front. Microbiol.">
        <title>High frequency of phylogenetically diverse reductive dehalogenase-homologous genes in deep subseafloor sedimentary metagenomes.</title>
        <authorList>
            <person name="Kawai M."/>
            <person name="Futagami T."/>
            <person name="Toyoda A."/>
            <person name="Takaki Y."/>
            <person name="Nishi S."/>
            <person name="Hori S."/>
            <person name="Arai W."/>
            <person name="Tsubouchi T."/>
            <person name="Morono Y."/>
            <person name="Uchiyama I."/>
            <person name="Ito T."/>
            <person name="Fujiyama A."/>
            <person name="Inagaki F."/>
            <person name="Takami H."/>
        </authorList>
    </citation>
    <scope>NUCLEOTIDE SEQUENCE</scope>
    <source>
        <strain evidence="5">Expedition CK06-06</strain>
    </source>
</reference>
<dbReference type="PANTHER" id="PTHR40703">
    <property type="entry name" value="TRNA (PSEUDOURIDINE(54)-N(1))-METHYLTRANSFERASE"/>
    <property type="match status" value="1"/>
</dbReference>
<dbReference type="EMBL" id="BARU01023354">
    <property type="protein sequence ID" value="GAH52155.1"/>
    <property type="molecule type" value="Genomic_DNA"/>
</dbReference>
<evidence type="ECO:0000256" key="4">
    <source>
        <dbReference type="ARBA" id="ARBA00022691"/>
    </source>
</evidence>
<dbReference type="InterPro" id="IPR007158">
    <property type="entry name" value="TrmY"/>
</dbReference>
<organism evidence="5">
    <name type="scientific">marine sediment metagenome</name>
    <dbReference type="NCBI Taxonomy" id="412755"/>
    <lineage>
        <taxon>unclassified sequences</taxon>
        <taxon>metagenomes</taxon>
        <taxon>ecological metagenomes</taxon>
    </lineage>
</organism>
<feature type="non-terminal residue" evidence="5">
    <location>
        <position position="1"/>
    </location>
</feature>
<sequence>KDIPGSSGRLDVISRCILSALTIDTDLEENIQIWIFLDKYGTFVFDSDLFSDESFPKNEILLTDFFVEFIKKTKKEEKYPKTPLDSIKYSKLDIFNAIKNFVEKKYKIFALNENGKDFKEVFEELNSKDNLLFILGDQSGDLLNNKELKKLNLENISLGSRAYLASSTIRLIKINLQLLI</sequence>
<gene>
    <name evidence="5" type="ORF">S03H2_37915</name>
</gene>
<keyword evidence="3" id="KW-0808">Transferase</keyword>
<dbReference type="Pfam" id="PF04013">
    <property type="entry name" value="Methyltrn_RNA_2"/>
    <property type="match status" value="1"/>
</dbReference>
<dbReference type="GO" id="GO:0008757">
    <property type="term" value="F:S-adenosylmethionine-dependent methyltransferase activity"/>
    <property type="evidence" value="ECO:0007669"/>
    <property type="project" value="TreeGrafter"/>
</dbReference>
<keyword evidence="2" id="KW-0489">Methyltransferase</keyword>